<keyword evidence="3" id="KW-0732">Signal</keyword>
<sequence length="438" mass="47158">MRAAFRNTIAAAVAAAIAVSGANVAHAADEIQLAPVRTNTATLVDSDNDGLPDIWEEQGVVLADGTEIPLPDWGADPNRPDLFLQLNWMASEYDTLGCNTSAARECAEANRTSYAPSKQSLDDLVDLFADHGIALHIDAGGHYTNIANYTDAHGGESLDYRDVYFDPSRHEAFQLIDNINALGERANIFRSGVLGDRMRAGSNATGLSLVGDNAFYIANPGGRANEEQVRNTILHEFGHTLGLRHWGAAKYVEDFAEGSPMQDGYHSVMNYNHQFNYFNYSEQPYFANTPQGRVLIPADWDSLEMASPRIGVYAESIGARADIADVAEVEEVEQPEEIVETTQPAPVEVAEEHDMVELVPAEEINDEPAAEAESQPGVVPAKSAKDEAKAQPQVEEVKPAKAEAPKQANNQVNIAAIIGGVIAALAALGIGAAFFAMR</sequence>
<keyword evidence="2" id="KW-1133">Transmembrane helix</keyword>
<keyword evidence="2" id="KW-0812">Transmembrane</keyword>
<proteinExistence type="predicted"/>
<dbReference type="GO" id="GO:0008237">
    <property type="term" value="F:metallopeptidase activity"/>
    <property type="evidence" value="ECO:0007669"/>
    <property type="project" value="InterPro"/>
</dbReference>
<feature type="region of interest" description="Disordered" evidence="1">
    <location>
        <begin position="367"/>
        <end position="405"/>
    </location>
</feature>
<dbReference type="RefSeq" id="WP_269027901.1">
    <property type="nucleotide sequence ID" value="NZ_BAABDP010000023.1"/>
</dbReference>
<accession>A0A9Q4IHZ0</accession>
<evidence type="ECO:0000313" key="5">
    <source>
        <dbReference type="Proteomes" id="UP001071110"/>
    </source>
</evidence>
<protein>
    <submittedName>
        <fullName evidence="4">Uncharacterized protein</fullName>
    </submittedName>
</protein>
<dbReference type="EMBL" id="JANRML010000008">
    <property type="protein sequence ID" value="MCZ2221210.1"/>
    <property type="molecule type" value="Genomic_DNA"/>
</dbReference>
<dbReference type="AlphaFoldDB" id="A0A9Q4IHZ0"/>
<feature type="compositionally biased region" description="Basic and acidic residues" evidence="1">
    <location>
        <begin position="383"/>
        <end position="404"/>
    </location>
</feature>
<feature type="chain" id="PRO_5040145246" evidence="3">
    <location>
        <begin position="28"/>
        <end position="438"/>
    </location>
</feature>
<organism evidence="4 5">
    <name type="scientific">Corynebacterium pilbarense</name>
    <dbReference type="NCBI Taxonomy" id="1288393"/>
    <lineage>
        <taxon>Bacteria</taxon>
        <taxon>Bacillati</taxon>
        <taxon>Actinomycetota</taxon>
        <taxon>Actinomycetes</taxon>
        <taxon>Mycobacteriales</taxon>
        <taxon>Corynebacteriaceae</taxon>
        <taxon>Corynebacterium</taxon>
    </lineage>
</organism>
<feature type="transmembrane region" description="Helical" evidence="2">
    <location>
        <begin position="414"/>
        <end position="437"/>
    </location>
</feature>
<name>A0A9Q4IHZ0_9CORY</name>
<comment type="caution">
    <text evidence="4">The sequence shown here is derived from an EMBL/GenBank/DDBJ whole genome shotgun (WGS) entry which is preliminary data.</text>
</comment>
<evidence type="ECO:0000256" key="2">
    <source>
        <dbReference type="SAM" id="Phobius"/>
    </source>
</evidence>
<feature type="signal peptide" evidence="3">
    <location>
        <begin position="1"/>
        <end position="27"/>
    </location>
</feature>
<evidence type="ECO:0000313" key="4">
    <source>
        <dbReference type="EMBL" id="MCZ2221210.1"/>
    </source>
</evidence>
<dbReference type="SUPFAM" id="SSF55486">
    <property type="entry name" value="Metalloproteases ('zincins'), catalytic domain"/>
    <property type="match status" value="1"/>
</dbReference>
<reference evidence="4" key="1">
    <citation type="submission" date="2022-08" db="EMBL/GenBank/DDBJ databases">
        <title>Corynebacterium sp. nov., isolated from clinical breast specimens.</title>
        <authorList>
            <person name="Zhang T."/>
        </authorList>
    </citation>
    <scope>NUCLEOTIDE SEQUENCE</scope>
    <source>
        <strain evidence="4">CCUG 57942</strain>
    </source>
</reference>
<evidence type="ECO:0000256" key="1">
    <source>
        <dbReference type="SAM" id="MobiDB-lite"/>
    </source>
</evidence>
<keyword evidence="2" id="KW-0472">Membrane</keyword>
<evidence type="ECO:0000256" key="3">
    <source>
        <dbReference type="SAM" id="SignalP"/>
    </source>
</evidence>
<dbReference type="InterPro" id="IPR024079">
    <property type="entry name" value="MetalloPept_cat_dom_sf"/>
</dbReference>
<gene>
    <name evidence="4" type="ORF">NUW87_07455</name>
</gene>
<dbReference type="Gene3D" id="3.40.390.10">
    <property type="entry name" value="Collagenase (Catalytic Domain)"/>
    <property type="match status" value="1"/>
</dbReference>
<keyword evidence="5" id="KW-1185">Reference proteome</keyword>
<dbReference type="Proteomes" id="UP001071110">
    <property type="component" value="Unassembled WGS sequence"/>
</dbReference>